<evidence type="ECO:0000256" key="1">
    <source>
        <dbReference type="SAM" id="SignalP"/>
    </source>
</evidence>
<keyword evidence="1" id="KW-0732">Signal</keyword>
<feature type="signal peptide" evidence="1">
    <location>
        <begin position="1"/>
        <end position="21"/>
    </location>
</feature>
<evidence type="ECO:0000313" key="3">
    <source>
        <dbReference type="Proteomes" id="UP001163821"/>
    </source>
</evidence>
<name>A0AA41Y5B4_9BACT</name>
<feature type="chain" id="PRO_5041450141" description="WD40-like Beta Propeller Repeat" evidence="1">
    <location>
        <begin position="22"/>
        <end position="964"/>
    </location>
</feature>
<comment type="caution">
    <text evidence="2">The sequence shown here is derived from an EMBL/GenBank/DDBJ whole genome shotgun (WGS) entry which is preliminary data.</text>
</comment>
<dbReference type="Gene3D" id="2.120.10.30">
    <property type="entry name" value="TolB, C-terminal domain"/>
    <property type="match status" value="1"/>
</dbReference>
<accession>A0AA41Y5B4</accession>
<organism evidence="2 3">
    <name type="scientific">Gaoshiqia sediminis</name>
    <dbReference type="NCBI Taxonomy" id="2986998"/>
    <lineage>
        <taxon>Bacteria</taxon>
        <taxon>Pseudomonadati</taxon>
        <taxon>Bacteroidota</taxon>
        <taxon>Bacteroidia</taxon>
        <taxon>Marinilabiliales</taxon>
        <taxon>Prolixibacteraceae</taxon>
        <taxon>Gaoshiqia</taxon>
    </lineage>
</organism>
<evidence type="ECO:0008006" key="4">
    <source>
        <dbReference type="Google" id="ProtNLM"/>
    </source>
</evidence>
<reference evidence="2" key="1">
    <citation type="submission" date="2022-10" db="EMBL/GenBank/DDBJ databases">
        <title>Gaoshiqiia sediminis gen. nov., sp. nov., isolated from coastal sediment.</title>
        <authorList>
            <person name="Yu W.X."/>
            <person name="Mu D.S."/>
            <person name="Du J.Z."/>
            <person name="Liang Y.Q."/>
        </authorList>
    </citation>
    <scope>NUCLEOTIDE SEQUENCE</scope>
    <source>
        <strain evidence="2">A06</strain>
    </source>
</reference>
<dbReference type="Proteomes" id="UP001163821">
    <property type="component" value="Unassembled WGS sequence"/>
</dbReference>
<sequence length="964" mass="110539">MRLIKIAALTLLLACRLSLFAQYFSTGEDPAGIKWRKIRTANFQLIFPEEYEQKAIKVAHLFEMVYQLGYKTLDHPPKKISVILHTHTVKSNGLVAWSPKRVELFPTPHQKIYAQDWLEQLAIHEFRHVVQMDKIQDELPAILPVLFGEQAAAAAVGAYLPFWFLEGDAVITETALSHAGRGRLPYFLMENKAQALEKGLYSYDKAALGSYKDFVPNRYKFGYWLAGGIREKYGATLWSEVLAEIGSRPLSVSPLNRVLKKRTGLGKEGLYKILFQNYLSAWNAELESTKQTPTMRVSPENKQVTNYRYVSAITDSSFVAYKESRDDIGRIVLVTNRKEKVLHTPGTIFEESFSRTGNLLIWSERRLDLRWTHADKSVIVLFNLDTNAIKEFPMKEKIFSPVVSPNLNSFAAVTVNHSNEYELGIYNLESGQLIRNFSIPGNHYLFTPSWDDAGEMLYFIALSDEGKYLSSLNTQTGKFTELTPAHFYDIRNPEFHNNKLYFTSSKTGIDNIFCLDLKARQISQLSSVPFGADYPTVVAEKLFFSNYNSNGYHVARLKLGELLQKPDSEIVPYTYKLAEALAAQEDTLLDFSVEDPVNYDTKPYRKLAHLFNFHSWAPAYINVNDHEVRPGISLMSQNKLGTANTQLGYEYDLAEEAGKYKIDFEYSGLFPVIKAGVGYGRRRSAYYEVSNMVDRLGNILESDTTIRNFSWNELEFELSSRMPFYFNKGKYTQILQPEVNYNYRKVIHNQTTPDQLYQGHYHSMSYRLYFQNIIRQAELDIQPDWGQIVEFSYRNSLGGGTEIGDLKAFQSYLYIPGLVCNHGIRFYNGYQQKNNNQDLAFSDIVRYPRGFNRFQHDKLYVFAADYVMPICYPDKSLGRLFFLKRIRSSAFYDFAHLKGTIYDENGLASGKFSGSLKSVGLELTGDGHFLRLTAPVSIGMRGIYMHDLREFRTELMLSVNFDSL</sequence>
<dbReference type="InterPro" id="IPR011042">
    <property type="entry name" value="6-blade_b-propeller_TolB-like"/>
</dbReference>
<dbReference type="AlphaFoldDB" id="A0AA41Y5B4"/>
<protein>
    <recommendedName>
        <fullName evidence="4">WD40-like Beta Propeller Repeat</fullName>
    </recommendedName>
</protein>
<evidence type="ECO:0000313" key="2">
    <source>
        <dbReference type="EMBL" id="MCW0482130.1"/>
    </source>
</evidence>
<dbReference type="EMBL" id="JAPAAF010000005">
    <property type="protein sequence ID" value="MCW0482130.1"/>
    <property type="molecule type" value="Genomic_DNA"/>
</dbReference>
<gene>
    <name evidence="2" type="ORF">N2K84_05265</name>
</gene>
<proteinExistence type="predicted"/>
<dbReference type="SUPFAM" id="SSF82171">
    <property type="entry name" value="DPP6 N-terminal domain-like"/>
    <property type="match status" value="1"/>
</dbReference>
<dbReference type="RefSeq" id="WP_282590738.1">
    <property type="nucleotide sequence ID" value="NZ_JAPAAF010000005.1"/>
</dbReference>
<keyword evidence="3" id="KW-1185">Reference proteome</keyword>